<protein>
    <submittedName>
        <fullName evidence="2">Uncharacterized protein</fullName>
    </submittedName>
</protein>
<keyword evidence="1" id="KW-0472">Membrane</keyword>
<feature type="transmembrane region" description="Helical" evidence="1">
    <location>
        <begin position="6"/>
        <end position="26"/>
    </location>
</feature>
<dbReference type="RefSeq" id="WP_163951699.1">
    <property type="nucleotide sequence ID" value="NZ_JAAIKC010000010.1"/>
</dbReference>
<sequence>MEWSLDMSLLVIMLSLSGVIVGYYRYFHQVPLRHKFTYERVVLPIARQIQPPTKSRLLRVRRKIIGLKSFRSERGEEAPSSSFI</sequence>
<name>A0A6G4A2T5_9BACL</name>
<keyword evidence="1" id="KW-1133">Transmembrane helix</keyword>
<accession>A0A6G4A2T5</accession>
<dbReference type="EMBL" id="JAAIKC010000010">
    <property type="protein sequence ID" value="NEW08640.1"/>
    <property type="molecule type" value="Genomic_DNA"/>
</dbReference>
<dbReference type="AlphaFoldDB" id="A0A6G4A2T5"/>
<reference evidence="2" key="1">
    <citation type="submission" date="2020-02" db="EMBL/GenBank/DDBJ databases">
        <authorList>
            <person name="Shen X.-R."/>
            <person name="Zhang Y.-X."/>
        </authorList>
    </citation>
    <scope>NUCLEOTIDE SEQUENCE</scope>
    <source>
        <strain evidence="2">SYP-B3998</strain>
    </source>
</reference>
<evidence type="ECO:0000313" key="2">
    <source>
        <dbReference type="EMBL" id="NEW08640.1"/>
    </source>
</evidence>
<keyword evidence="1" id="KW-0812">Transmembrane</keyword>
<gene>
    <name evidence="2" type="ORF">GK047_21830</name>
</gene>
<comment type="caution">
    <text evidence="2">The sequence shown here is derived from an EMBL/GenBank/DDBJ whole genome shotgun (WGS) entry which is preliminary data.</text>
</comment>
<organism evidence="2">
    <name type="scientific">Paenibacillus sp. SYP-B3998</name>
    <dbReference type="NCBI Taxonomy" id="2678564"/>
    <lineage>
        <taxon>Bacteria</taxon>
        <taxon>Bacillati</taxon>
        <taxon>Bacillota</taxon>
        <taxon>Bacilli</taxon>
        <taxon>Bacillales</taxon>
        <taxon>Paenibacillaceae</taxon>
        <taxon>Paenibacillus</taxon>
    </lineage>
</organism>
<proteinExistence type="predicted"/>
<evidence type="ECO:0000256" key="1">
    <source>
        <dbReference type="SAM" id="Phobius"/>
    </source>
</evidence>